<dbReference type="EMBL" id="CDMZ01005453">
    <property type="protein sequence ID" value="CEM52972.1"/>
    <property type="molecule type" value="Genomic_DNA"/>
</dbReference>
<feature type="compositionally biased region" description="Basic and acidic residues" evidence="2">
    <location>
        <begin position="268"/>
        <end position="290"/>
    </location>
</feature>
<evidence type="ECO:0000256" key="2">
    <source>
        <dbReference type="SAM" id="MobiDB-lite"/>
    </source>
</evidence>
<keyword evidence="1" id="KW-0694">RNA-binding</keyword>
<dbReference type="AlphaFoldDB" id="A0A0G4I7A7"/>
<feature type="compositionally biased region" description="Acidic residues" evidence="2">
    <location>
        <begin position="97"/>
        <end position="108"/>
    </location>
</feature>
<dbReference type="GO" id="GO:0003743">
    <property type="term" value="F:translation initiation factor activity"/>
    <property type="evidence" value="ECO:0007669"/>
    <property type="project" value="UniProtKB-KW"/>
</dbReference>
<feature type="region of interest" description="Disordered" evidence="2">
    <location>
        <begin position="1101"/>
        <end position="1121"/>
    </location>
</feature>
<dbReference type="Gene3D" id="3.30.760.10">
    <property type="entry name" value="RNA Cap, Translation Initiation Factor Eif4e"/>
    <property type="match status" value="1"/>
</dbReference>
<dbReference type="PANTHER" id="PTHR11960">
    <property type="entry name" value="EUKARYOTIC TRANSLATION INITIATION FACTOR 4E RELATED"/>
    <property type="match status" value="1"/>
</dbReference>
<feature type="region of interest" description="Disordered" evidence="2">
    <location>
        <begin position="1"/>
        <end position="20"/>
    </location>
</feature>
<organism evidence="3">
    <name type="scientific">Chromera velia CCMP2878</name>
    <dbReference type="NCBI Taxonomy" id="1169474"/>
    <lineage>
        <taxon>Eukaryota</taxon>
        <taxon>Sar</taxon>
        <taxon>Alveolata</taxon>
        <taxon>Colpodellida</taxon>
        <taxon>Chromeraceae</taxon>
        <taxon>Chromera</taxon>
    </lineage>
</organism>
<keyword evidence="1" id="KW-0396">Initiation factor</keyword>
<feature type="compositionally biased region" description="Polar residues" evidence="2">
    <location>
        <begin position="10"/>
        <end position="20"/>
    </location>
</feature>
<dbReference type="Pfam" id="PF01652">
    <property type="entry name" value="IF4E"/>
    <property type="match status" value="1"/>
</dbReference>
<evidence type="ECO:0000256" key="1">
    <source>
        <dbReference type="RuleBase" id="RU004374"/>
    </source>
</evidence>
<feature type="compositionally biased region" description="Basic residues" evidence="2">
    <location>
        <begin position="405"/>
        <end position="415"/>
    </location>
</feature>
<feature type="compositionally biased region" description="Low complexity" evidence="2">
    <location>
        <begin position="908"/>
        <end position="923"/>
    </location>
</feature>
<reference evidence="3" key="1">
    <citation type="submission" date="2014-11" db="EMBL/GenBank/DDBJ databases">
        <authorList>
            <person name="Otto D Thomas"/>
            <person name="Naeem Raeece"/>
        </authorList>
    </citation>
    <scope>NUCLEOTIDE SEQUENCE</scope>
</reference>
<keyword evidence="1" id="KW-0648">Protein biosynthesis</keyword>
<feature type="compositionally biased region" description="Basic and acidic residues" evidence="2">
    <location>
        <begin position="478"/>
        <end position="498"/>
    </location>
</feature>
<proteinExistence type="inferred from homology"/>
<feature type="compositionally biased region" description="Polar residues" evidence="2">
    <location>
        <begin position="37"/>
        <end position="48"/>
    </location>
</feature>
<name>A0A0G4I7A7_9ALVE</name>
<feature type="region of interest" description="Disordered" evidence="2">
    <location>
        <begin position="897"/>
        <end position="924"/>
    </location>
</feature>
<comment type="similarity">
    <text evidence="1">Belongs to the eukaryotic initiation factor 4E family.</text>
</comment>
<dbReference type="GO" id="GO:0016281">
    <property type="term" value="C:eukaryotic translation initiation factor 4F complex"/>
    <property type="evidence" value="ECO:0007669"/>
    <property type="project" value="TreeGrafter"/>
</dbReference>
<accession>A0A0G4I7A7</accession>
<feature type="compositionally biased region" description="Basic and acidic residues" evidence="2">
    <location>
        <begin position="66"/>
        <end position="80"/>
    </location>
</feature>
<feature type="region of interest" description="Disordered" evidence="2">
    <location>
        <begin position="988"/>
        <end position="1031"/>
    </location>
</feature>
<dbReference type="InterPro" id="IPR001040">
    <property type="entry name" value="TIF_eIF_4E"/>
</dbReference>
<evidence type="ECO:0000313" key="3">
    <source>
        <dbReference type="EMBL" id="CEM52972.1"/>
    </source>
</evidence>
<sequence>MSDEERPRASSVSSTKPQQNLFSPALAKALTAISGGQHQVAYTESSADGSVGNPEIETRTQFSSPDHAERAHSTTRETAESPHGSSSTEVRYVCGECGEEIDDDDEGEERQGGRSDHSPVASPTHTEALPTCKALSSLQESESVEQTVGFGSDVPVWARTLSPATGAMPSPHTTVTRSCLLAPYRAPLITFGLEMERRAQTPLLGASASRTCTVQSRRRGGRPPLPRPLSLSPKEQEQGTQGGRGKERPGVPFFFVPDPREPLAASVSKEKHAASPHKTASDDHTRKEQTVADTSGLPLSPTLAGSPLATHLKVTGSPFIEIGVLPGTAKARPARPSITSTPDLGTAALGSGPASQCQSPSTGAAALPPVMRVRRWASFSSSDSEGEDGEKGADVEEETWTTVKQKQKGGKKQHTSAKAATAKSGNGKTTAVKGKASKPTQVVFQPKGGRGHSSSHGRTVYASPGTSFQPQPSPRLEMTSREGGRRKSAEGREVEREFSPLGGSPALLASSKDLDETALEREWALWFDPGTGTRGAYVAKDGEDYASHLTEMGTVGSLEEFWRFWNNIDFSALPRRSNVSVFKKGVKPLWEDPANAHGGRWIVTNFEPRDSMRFFTRVVLGLIGETFENSDDLMGVVLSVRPRGNAISVWSASVDPRWFEKVDLRLRMMLRVGAMQAARDRGFSGEKTDIEAEYNTDIDVEYRDHGGSLSKHEVRRAYTEHRHETDSSQHQQYQMGVGPREVSGSSVTSSCSSFPFQWPGGPGSGIGSRETSGMSIGIGSREVSGMSIGIGSREVSGMSIGVGNGYREVSGVSTGIGNREVSGISVASSGGSLNPSGAATPPYLKHLKADTAGATARLAEADALSGGGSASFDLSCQFSFGDPVGGASLGLGLEGEIGGGMEGDERTAAAGGPPTGGNAQTAPVDVSALDPESSEAQMAVMLAEMEEKQIGYWPGYGFYDSHGFPLLYDATTGAFCYLPEIPHAPAGAGAEGGVNGDGSSDRGSTVKDHAEESGEESSDAESGSCTDSESAVTVTEGSVLIGIETSSVGSSAFSQQTSSSHLAGAYYDCTGQFMGYGGVYAGHAGYFWPCVYPGGGHGMSEEETEGVHTQTGGATEGIAGS</sequence>
<dbReference type="InterPro" id="IPR023398">
    <property type="entry name" value="TIF_eIF4e-like"/>
</dbReference>
<dbReference type="SUPFAM" id="SSF55418">
    <property type="entry name" value="eIF4e-like"/>
    <property type="match status" value="1"/>
</dbReference>
<dbReference type="GO" id="GO:0000340">
    <property type="term" value="F:RNA 7-methylguanosine cap binding"/>
    <property type="evidence" value="ECO:0007669"/>
    <property type="project" value="TreeGrafter"/>
</dbReference>
<gene>
    <name evidence="3" type="ORF">Cvel_11644</name>
</gene>
<feature type="compositionally biased region" description="Polar residues" evidence="2">
    <location>
        <begin position="353"/>
        <end position="362"/>
    </location>
</feature>
<dbReference type="VEuPathDB" id="CryptoDB:Cvel_11644"/>
<feature type="region of interest" description="Disordered" evidence="2">
    <location>
        <begin position="348"/>
        <end position="508"/>
    </location>
</feature>
<protein>
    <submittedName>
        <fullName evidence="3">Uncharacterized protein</fullName>
    </submittedName>
</protein>
<feature type="region of interest" description="Disordered" evidence="2">
    <location>
        <begin position="202"/>
        <end position="302"/>
    </location>
</feature>
<feature type="region of interest" description="Disordered" evidence="2">
    <location>
        <begin position="37"/>
        <end position="126"/>
    </location>
</feature>